<protein>
    <submittedName>
        <fullName evidence="1">Uncharacterized protein</fullName>
    </submittedName>
</protein>
<dbReference type="InParanoid" id="A0A2P6NTB4"/>
<reference evidence="1 2" key="1">
    <citation type="journal article" date="2018" name="Genome Biol. Evol.">
        <title>Multiple Roots of Fruiting Body Formation in Amoebozoa.</title>
        <authorList>
            <person name="Hillmann F."/>
            <person name="Forbes G."/>
            <person name="Novohradska S."/>
            <person name="Ferling I."/>
            <person name="Riege K."/>
            <person name="Groth M."/>
            <person name="Westermann M."/>
            <person name="Marz M."/>
            <person name="Spaller T."/>
            <person name="Winckler T."/>
            <person name="Schaap P."/>
            <person name="Glockner G."/>
        </authorList>
    </citation>
    <scope>NUCLEOTIDE SEQUENCE [LARGE SCALE GENOMIC DNA]</scope>
    <source>
        <strain evidence="1 2">Jena</strain>
    </source>
</reference>
<organism evidence="1 2">
    <name type="scientific">Planoprotostelium fungivorum</name>
    <dbReference type="NCBI Taxonomy" id="1890364"/>
    <lineage>
        <taxon>Eukaryota</taxon>
        <taxon>Amoebozoa</taxon>
        <taxon>Evosea</taxon>
        <taxon>Variosea</taxon>
        <taxon>Cavosteliida</taxon>
        <taxon>Cavosteliaceae</taxon>
        <taxon>Planoprotostelium</taxon>
    </lineage>
</organism>
<gene>
    <name evidence="1" type="ORF">PROFUN_01380</name>
</gene>
<sequence>MKEYSVEKSHKIRARIFCSQYDLHLQTNHHQTNTTRLHETIHHVYYTQHPCSTFCYHFMRGHILYSGIRYALLCVNERSRTLQRGRENNFSSMGTSLLHPIQSHWWLTQIPTLSLYDSAKITEASCRGFLLPTSQPLTTFTGEKSSFDVTKTVKTAMEEKMEVLSFALMPTSNGQWRTTETPKLILE</sequence>
<dbReference type="AlphaFoldDB" id="A0A2P6NTB4"/>
<evidence type="ECO:0000313" key="1">
    <source>
        <dbReference type="EMBL" id="PRP87118.1"/>
    </source>
</evidence>
<evidence type="ECO:0000313" key="2">
    <source>
        <dbReference type="Proteomes" id="UP000241769"/>
    </source>
</evidence>
<keyword evidence="2" id="KW-1185">Reference proteome</keyword>
<accession>A0A2P6NTB4</accession>
<dbReference type="Proteomes" id="UP000241769">
    <property type="component" value="Unassembled WGS sequence"/>
</dbReference>
<comment type="caution">
    <text evidence="1">The sequence shown here is derived from an EMBL/GenBank/DDBJ whole genome shotgun (WGS) entry which is preliminary data.</text>
</comment>
<dbReference type="EMBL" id="MDYQ01000022">
    <property type="protein sequence ID" value="PRP87118.1"/>
    <property type="molecule type" value="Genomic_DNA"/>
</dbReference>
<name>A0A2P6NTB4_9EUKA</name>
<proteinExistence type="predicted"/>